<name>X0W3B5_9ZZZZ</name>
<dbReference type="AlphaFoldDB" id="X0W3B5"/>
<accession>X0W3B5</accession>
<gene>
    <name evidence="1" type="ORF">S01H1_60993</name>
</gene>
<evidence type="ECO:0000313" key="1">
    <source>
        <dbReference type="EMBL" id="GAG25030.1"/>
    </source>
</evidence>
<reference evidence="1" key="1">
    <citation type="journal article" date="2014" name="Front. Microbiol.">
        <title>High frequency of phylogenetically diverse reductive dehalogenase-homologous genes in deep subseafloor sedimentary metagenomes.</title>
        <authorList>
            <person name="Kawai M."/>
            <person name="Futagami T."/>
            <person name="Toyoda A."/>
            <person name="Takaki Y."/>
            <person name="Nishi S."/>
            <person name="Hori S."/>
            <person name="Arai W."/>
            <person name="Tsubouchi T."/>
            <person name="Morono Y."/>
            <person name="Uchiyama I."/>
            <person name="Ito T."/>
            <person name="Fujiyama A."/>
            <person name="Inagaki F."/>
            <person name="Takami H."/>
        </authorList>
    </citation>
    <scope>NUCLEOTIDE SEQUENCE</scope>
    <source>
        <strain evidence="1">Expedition CK06-06</strain>
    </source>
</reference>
<protein>
    <submittedName>
        <fullName evidence="1">Uncharacterized protein</fullName>
    </submittedName>
</protein>
<comment type="caution">
    <text evidence="1">The sequence shown here is derived from an EMBL/GenBank/DDBJ whole genome shotgun (WGS) entry which is preliminary data.</text>
</comment>
<feature type="non-terminal residue" evidence="1">
    <location>
        <position position="1"/>
    </location>
</feature>
<dbReference type="EMBL" id="BARS01039969">
    <property type="protein sequence ID" value="GAG25030.1"/>
    <property type="molecule type" value="Genomic_DNA"/>
</dbReference>
<sequence>FFGIILFANREGHPVAVLEGLSDINSQKIQQEENIRQMVSGYPIEEMLPYLLEKDPTVAAFLVSIAKKESNWGKRSPKYKSQDCYNYWGYRGPNRVGSGGHSCFATPQEAVNVVAKRIENLVSKDIDTPEKMIIWKCGSSCAAHSKWSVTKWISDVNLYFKKLTAI</sequence>
<proteinExistence type="predicted"/>
<organism evidence="1">
    <name type="scientific">marine sediment metagenome</name>
    <dbReference type="NCBI Taxonomy" id="412755"/>
    <lineage>
        <taxon>unclassified sequences</taxon>
        <taxon>metagenomes</taxon>
        <taxon>ecological metagenomes</taxon>
    </lineage>
</organism>